<feature type="compositionally biased region" description="Basic and acidic residues" evidence="9">
    <location>
        <begin position="667"/>
        <end position="679"/>
    </location>
</feature>
<feature type="region of interest" description="Disordered" evidence="9">
    <location>
        <begin position="134"/>
        <end position="197"/>
    </location>
</feature>
<dbReference type="InterPro" id="IPR000719">
    <property type="entry name" value="Prot_kinase_dom"/>
</dbReference>
<dbReference type="InterPro" id="IPR011042">
    <property type="entry name" value="6-blade_b-propeller_TolB-like"/>
</dbReference>
<evidence type="ECO:0000256" key="1">
    <source>
        <dbReference type="ARBA" id="ARBA00012513"/>
    </source>
</evidence>
<feature type="compositionally biased region" description="Low complexity" evidence="9">
    <location>
        <begin position="72"/>
        <end position="87"/>
    </location>
</feature>
<keyword evidence="4" id="KW-0547">Nucleotide-binding</keyword>
<dbReference type="EMBL" id="BFEA01000616">
    <property type="protein sequence ID" value="GBG87481.1"/>
    <property type="molecule type" value="Genomic_DNA"/>
</dbReference>
<comment type="caution">
    <text evidence="11">The sequence shown here is derived from an EMBL/GenBank/DDBJ whole genome shotgun (WGS) entry which is preliminary data.</text>
</comment>
<feature type="compositionally biased region" description="Acidic residues" evidence="9">
    <location>
        <begin position="184"/>
        <end position="197"/>
    </location>
</feature>
<dbReference type="Gramene" id="GBG87481">
    <property type="protein sequence ID" value="GBG87481"/>
    <property type="gene ID" value="CBR_g45540"/>
</dbReference>
<dbReference type="PROSITE" id="PS50011">
    <property type="entry name" value="PROTEIN_KINASE_DOM"/>
    <property type="match status" value="1"/>
</dbReference>
<dbReference type="GO" id="GO:0004674">
    <property type="term" value="F:protein serine/threonine kinase activity"/>
    <property type="evidence" value="ECO:0007669"/>
    <property type="project" value="UniProtKB-KW"/>
</dbReference>
<dbReference type="GO" id="GO:0005524">
    <property type="term" value="F:ATP binding"/>
    <property type="evidence" value="ECO:0007669"/>
    <property type="project" value="UniProtKB-KW"/>
</dbReference>
<dbReference type="PANTHER" id="PTHR48006">
    <property type="entry name" value="LEUCINE-RICH REPEAT-CONTAINING PROTEIN DDB_G0281931-RELATED"/>
    <property type="match status" value="1"/>
</dbReference>
<evidence type="ECO:0000256" key="4">
    <source>
        <dbReference type="ARBA" id="ARBA00022741"/>
    </source>
</evidence>
<dbReference type="Proteomes" id="UP000265515">
    <property type="component" value="Unassembled WGS sequence"/>
</dbReference>
<feature type="domain" description="Protein kinase" evidence="10">
    <location>
        <begin position="875"/>
        <end position="1193"/>
    </location>
</feature>
<evidence type="ECO:0000313" key="12">
    <source>
        <dbReference type="Proteomes" id="UP000265515"/>
    </source>
</evidence>
<dbReference type="STRING" id="69332.A0A388LYY9"/>
<gene>
    <name evidence="11" type="ORF">CBR_g45540</name>
</gene>
<dbReference type="Pfam" id="PF00069">
    <property type="entry name" value="Pkinase"/>
    <property type="match status" value="1"/>
</dbReference>
<feature type="region of interest" description="Disordered" evidence="9">
    <location>
        <begin position="72"/>
        <end position="107"/>
    </location>
</feature>
<dbReference type="AlphaFoldDB" id="A0A388LYY9"/>
<evidence type="ECO:0000256" key="6">
    <source>
        <dbReference type="ARBA" id="ARBA00022840"/>
    </source>
</evidence>
<evidence type="ECO:0000256" key="2">
    <source>
        <dbReference type="ARBA" id="ARBA00022527"/>
    </source>
</evidence>
<evidence type="ECO:0000256" key="3">
    <source>
        <dbReference type="ARBA" id="ARBA00022679"/>
    </source>
</evidence>
<dbReference type="SUPFAM" id="SSF56112">
    <property type="entry name" value="Protein kinase-like (PK-like)"/>
    <property type="match status" value="1"/>
</dbReference>
<dbReference type="Gene3D" id="2.120.10.30">
    <property type="entry name" value="TolB, C-terminal domain"/>
    <property type="match status" value="1"/>
</dbReference>
<dbReference type="PROSITE" id="PS00108">
    <property type="entry name" value="PROTEIN_KINASE_ST"/>
    <property type="match status" value="1"/>
</dbReference>
<evidence type="ECO:0000313" key="11">
    <source>
        <dbReference type="EMBL" id="GBG87481.1"/>
    </source>
</evidence>
<keyword evidence="12" id="KW-1185">Reference proteome</keyword>
<organism evidence="11 12">
    <name type="scientific">Chara braunii</name>
    <name type="common">Braun's stonewort</name>
    <dbReference type="NCBI Taxonomy" id="69332"/>
    <lineage>
        <taxon>Eukaryota</taxon>
        <taxon>Viridiplantae</taxon>
        <taxon>Streptophyta</taxon>
        <taxon>Charophyceae</taxon>
        <taxon>Charales</taxon>
        <taxon>Characeae</taxon>
        <taxon>Chara</taxon>
    </lineage>
</organism>
<feature type="compositionally biased region" description="Low complexity" evidence="9">
    <location>
        <begin position="646"/>
        <end position="664"/>
    </location>
</feature>
<proteinExistence type="predicted"/>
<feature type="compositionally biased region" description="Polar residues" evidence="9">
    <location>
        <begin position="614"/>
        <end position="628"/>
    </location>
</feature>
<reference evidence="11 12" key="1">
    <citation type="journal article" date="2018" name="Cell">
        <title>The Chara Genome: Secondary Complexity and Implications for Plant Terrestrialization.</title>
        <authorList>
            <person name="Nishiyama T."/>
            <person name="Sakayama H."/>
            <person name="Vries J.D."/>
            <person name="Buschmann H."/>
            <person name="Saint-Marcoux D."/>
            <person name="Ullrich K.K."/>
            <person name="Haas F.B."/>
            <person name="Vanderstraeten L."/>
            <person name="Becker D."/>
            <person name="Lang D."/>
            <person name="Vosolsobe S."/>
            <person name="Rombauts S."/>
            <person name="Wilhelmsson P.K.I."/>
            <person name="Janitza P."/>
            <person name="Kern R."/>
            <person name="Heyl A."/>
            <person name="Rumpler F."/>
            <person name="Villalobos L.I.A.C."/>
            <person name="Clay J.M."/>
            <person name="Skokan R."/>
            <person name="Toyoda A."/>
            <person name="Suzuki Y."/>
            <person name="Kagoshima H."/>
            <person name="Schijlen E."/>
            <person name="Tajeshwar N."/>
            <person name="Catarino B."/>
            <person name="Hetherington A.J."/>
            <person name="Saltykova A."/>
            <person name="Bonnot C."/>
            <person name="Breuninger H."/>
            <person name="Symeonidi A."/>
            <person name="Radhakrishnan G.V."/>
            <person name="Van Nieuwerburgh F."/>
            <person name="Deforce D."/>
            <person name="Chang C."/>
            <person name="Karol K.G."/>
            <person name="Hedrich R."/>
            <person name="Ulvskov P."/>
            <person name="Glockner G."/>
            <person name="Delwiche C.F."/>
            <person name="Petrasek J."/>
            <person name="Van de Peer Y."/>
            <person name="Friml J."/>
            <person name="Beilby M."/>
            <person name="Dolan L."/>
            <person name="Kohara Y."/>
            <person name="Sugano S."/>
            <person name="Fujiyama A."/>
            <person name="Delaux P.-M."/>
            <person name="Quint M."/>
            <person name="TheiBen G."/>
            <person name="Hagemann M."/>
            <person name="Harholt J."/>
            <person name="Dunand C."/>
            <person name="Zachgo S."/>
            <person name="Langdale J."/>
            <person name="Maumus F."/>
            <person name="Straeten D.V.D."/>
            <person name="Gould S.B."/>
            <person name="Rensing S.A."/>
        </authorList>
    </citation>
    <scope>NUCLEOTIDE SEQUENCE [LARGE SCALE GENOMIC DNA]</scope>
    <source>
        <strain evidence="11 12">S276</strain>
    </source>
</reference>
<dbReference type="InterPro" id="IPR008271">
    <property type="entry name" value="Ser/Thr_kinase_AS"/>
</dbReference>
<comment type="catalytic activity">
    <reaction evidence="7">
        <text>L-threonyl-[protein] + ATP = O-phospho-L-threonyl-[protein] + ADP + H(+)</text>
        <dbReference type="Rhea" id="RHEA:46608"/>
        <dbReference type="Rhea" id="RHEA-COMP:11060"/>
        <dbReference type="Rhea" id="RHEA-COMP:11605"/>
        <dbReference type="ChEBI" id="CHEBI:15378"/>
        <dbReference type="ChEBI" id="CHEBI:30013"/>
        <dbReference type="ChEBI" id="CHEBI:30616"/>
        <dbReference type="ChEBI" id="CHEBI:61977"/>
        <dbReference type="ChEBI" id="CHEBI:456216"/>
        <dbReference type="EC" id="2.7.11.1"/>
    </reaction>
</comment>
<dbReference type="SUPFAM" id="SSF75011">
    <property type="entry name" value="3-carboxy-cis,cis-mucoante lactonizing enzyme"/>
    <property type="match status" value="1"/>
</dbReference>
<dbReference type="Gene3D" id="1.10.510.10">
    <property type="entry name" value="Transferase(Phosphotransferase) domain 1"/>
    <property type="match status" value="1"/>
</dbReference>
<dbReference type="PANTHER" id="PTHR48006:SF102">
    <property type="entry name" value="LEUCINE-RICH REPEAT-CONTAINING PROTEIN DDB_G0281931-RELATED"/>
    <property type="match status" value="1"/>
</dbReference>
<keyword evidence="2" id="KW-0723">Serine/threonine-protein kinase</keyword>
<sequence>MLLASFDVLILHHQSVDLLLIGEFVAATEAGYHRRHEDLRRRSNNIVLSRHVSSSSISLRRRSQNIVLSGHVSSSSVSLQGRPSRSSTRTATVLDDNDRPQGNQHEYSIRSGGHACENRCSSEDRSTARMNTITNTPVSEGKTPNARSNIFHCPCRRSPANSRRTKQRRKQRREKGVTDFYHAEEEEEEEENREEEGDLKLLRNRGLRRKYEGWGLSSPIRSTWNMNLLYPRPRVIDFSNRASYSSSIDRLPVAMATTKSRPSTVYFFKEDSTGALNSSNTVVKTTPSLPSIDSRKSSFKFTTVAGPWEGADRVQGILVLNPYSLLVADNSMDLVRKVGVLYGTNSVGEFAGLERPLGLATHPKQQTLFVSGADRIWAIPLDPSLSSISSPEVLTGPHTYSLNTGLKDSANASEVRVDHAYINPRSISSDGIVLYVADLGNNCIRRVSTVTGATETVLTPQLGSLDGDWYHEPFSRPVSPVLTADGCNMFFGEDRRSGRVCWVTFTEPGGSVRQVTTILRLPGSNRIQCLTLSGDDRFLYVGTSVSVIFRYTINSSALHKCQQKGTSVPAITITPTTATTPLMPTTPTAPTAAAAWGAYYVPPRILDRYLAASETPTSGETAKTSPTNRAPVEAAETSPSTNQTVGTAAASPTTPSAPPSGRSTNTDMERAGAKPRSVDHPVPAADDSEAAKQNSSPAAKVPFYLGMGCLGGLLVGAIVLCAVGKKLSRTCTSEESYVKTKSRADEAQSPQTARTNMAEEKLSPLQSRWMSLPRGASSDATPNSAAEAEWQAGAHQEVLFLERALSASLFLSRTGAVSEKPCTVTTSHGVTSIGVRSEWTGESQASDGPVILESMPGLTRFTLSELSSATGDFGADHLLTGKGGGFGDVYRATMMVGQKPADVAIKVMKKGFGKANALRRKQFSAELQTLSELRHKHLCKLIGYCLEKNTCMLVYPFIPGGSLHDRLHDPAWPSLDLDERLLIAKQMATVLRYMHHEVDPPILHRDIKSHNVMVQGHGSKLSVILIDFGLAKLVSEDDDDLIGMSFHSSGSNLMQTVSTLTAAGTPGYMAPEYVIQRMLTTKNDVYAFGVVLLELITGRRAVIRSTHQPRQNTFLVTESRQFLLHDCNPMNYELLAGFFDPRLTSTFQSREEWEVVYFLAMFAMRCTNDAPQLRPTMQDAVNCICSQCKAVPV</sequence>
<feature type="region of interest" description="Disordered" evidence="9">
    <location>
        <begin position="614"/>
        <end position="695"/>
    </location>
</feature>
<feature type="compositionally biased region" description="Basic and acidic residues" evidence="9">
    <location>
        <begin position="174"/>
        <end position="183"/>
    </location>
</feature>
<dbReference type="InterPro" id="IPR011009">
    <property type="entry name" value="Kinase-like_dom_sf"/>
</dbReference>
<evidence type="ECO:0000256" key="9">
    <source>
        <dbReference type="SAM" id="MobiDB-lite"/>
    </source>
</evidence>
<evidence type="ECO:0000259" key="10">
    <source>
        <dbReference type="PROSITE" id="PS50011"/>
    </source>
</evidence>
<keyword evidence="5" id="KW-0418">Kinase</keyword>
<dbReference type="Gene3D" id="3.30.200.20">
    <property type="entry name" value="Phosphorylase Kinase, domain 1"/>
    <property type="match status" value="1"/>
</dbReference>
<feature type="region of interest" description="Disordered" evidence="9">
    <location>
        <begin position="733"/>
        <end position="762"/>
    </location>
</feature>
<evidence type="ECO:0000256" key="8">
    <source>
        <dbReference type="ARBA" id="ARBA00048679"/>
    </source>
</evidence>
<dbReference type="InterPro" id="IPR051824">
    <property type="entry name" value="LRR_Rcpt-Like_S/T_Kinase"/>
</dbReference>
<evidence type="ECO:0000256" key="5">
    <source>
        <dbReference type="ARBA" id="ARBA00022777"/>
    </source>
</evidence>
<name>A0A388LYY9_CHABU</name>
<dbReference type="EC" id="2.7.11.1" evidence="1"/>
<keyword evidence="3" id="KW-0808">Transferase</keyword>
<dbReference type="SMART" id="SM00220">
    <property type="entry name" value="S_TKc"/>
    <property type="match status" value="1"/>
</dbReference>
<accession>A0A388LYY9</accession>
<protein>
    <recommendedName>
        <fullName evidence="1">non-specific serine/threonine protein kinase</fullName>
        <ecNumber evidence="1">2.7.11.1</ecNumber>
    </recommendedName>
</protein>
<dbReference type="OrthoDB" id="346907at2759"/>
<comment type="catalytic activity">
    <reaction evidence="8">
        <text>L-seryl-[protein] + ATP = O-phospho-L-seryl-[protein] + ADP + H(+)</text>
        <dbReference type="Rhea" id="RHEA:17989"/>
        <dbReference type="Rhea" id="RHEA-COMP:9863"/>
        <dbReference type="Rhea" id="RHEA-COMP:11604"/>
        <dbReference type="ChEBI" id="CHEBI:15378"/>
        <dbReference type="ChEBI" id="CHEBI:29999"/>
        <dbReference type="ChEBI" id="CHEBI:30616"/>
        <dbReference type="ChEBI" id="CHEBI:83421"/>
        <dbReference type="ChEBI" id="CHEBI:456216"/>
        <dbReference type="EC" id="2.7.11.1"/>
    </reaction>
</comment>
<keyword evidence="6" id="KW-0067">ATP-binding</keyword>
<feature type="compositionally biased region" description="Basic residues" evidence="9">
    <location>
        <begin position="163"/>
        <end position="173"/>
    </location>
</feature>
<feature type="compositionally biased region" description="Basic and acidic residues" evidence="9">
    <location>
        <begin position="736"/>
        <end position="746"/>
    </location>
</feature>
<evidence type="ECO:0000256" key="7">
    <source>
        <dbReference type="ARBA" id="ARBA00047899"/>
    </source>
</evidence>